<name>A0A0D6B5W5_RHOSU</name>
<dbReference type="Proteomes" id="UP000064912">
    <property type="component" value="Chromosome"/>
</dbReference>
<dbReference type="EMBL" id="JAESJJ010000016">
    <property type="protein sequence ID" value="MBL3609581.1"/>
    <property type="molecule type" value="Genomic_DNA"/>
</dbReference>
<keyword evidence="1" id="KW-0732">Signal</keyword>
<evidence type="ECO:0000313" key="3">
    <source>
        <dbReference type="EMBL" id="MBL3609581.1"/>
    </source>
</evidence>
<reference evidence="2 4" key="1">
    <citation type="submission" date="2015-02" db="EMBL/GenBank/DDBJ databases">
        <title>Genome sequene of Rhodovulum sulfidophilum DSM 2351.</title>
        <authorList>
            <person name="Nagao N."/>
        </authorList>
    </citation>
    <scope>NUCLEOTIDE SEQUENCE [LARGE SCALE GENOMIC DNA]</scope>
    <source>
        <strain evidence="2 4">DSM 2351</strain>
    </source>
</reference>
<dbReference type="KEGG" id="rsu:NHU_03051"/>
<accession>A0A0D6B5W5</accession>
<feature type="chain" id="PRO_5009761231" description="Secreted protein" evidence="1">
    <location>
        <begin position="23"/>
        <end position="101"/>
    </location>
</feature>
<dbReference type="OrthoDB" id="7659053at2"/>
<protein>
    <recommendedName>
        <fullName evidence="6">Secreted protein</fullName>
    </recommendedName>
</protein>
<dbReference type="eggNOG" id="ENOG5032Y82">
    <property type="taxonomic scope" value="Bacteria"/>
</dbReference>
<organism evidence="2 4">
    <name type="scientific">Rhodovulum sulfidophilum</name>
    <name type="common">Rhodobacter sulfidophilus</name>
    <dbReference type="NCBI Taxonomy" id="35806"/>
    <lineage>
        <taxon>Bacteria</taxon>
        <taxon>Pseudomonadati</taxon>
        <taxon>Pseudomonadota</taxon>
        <taxon>Alphaproteobacteria</taxon>
        <taxon>Rhodobacterales</taxon>
        <taxon>Paracoccaceae</taxon>
        <taxon>Rhodovulum</taxon>
    </lineage>
</organism>
<sequence>MTVKLFATAAVLAGLSAMTAQAGQIERACLSSDRPGVTRGLCGCIQHAADITLTRGDQSRAAGFFRDPHQAQVVRQSDRRRDAEFWRRYKLFGETAAAYCS</sequence>
<feature type="signal peptide" evidence="1">
    <location>
        <begin position="1"/>
        <end position="22"/>
    </location>
</feature>
<dbReference type="EMBL" id="AP014800">
    <property type="protein sequence ID" value="BAQ70195.1"/>
    <property type="molecule type" value="Genomic_DNA"/>
</dbReference>
<evidence type="ECO:0008006" key="6">
    <source>
        <dbReference type="Google" id="ProtNLM"/>
    </source>
</evidence>
<gene>
    <name evidence="3" type="ORF">JMM60_12345</name>
    <name evidence="2" type="ORF">NHU_03051</name>
</gene>
<dbReference type="Proteomes" id="UP000604473">
    <property type="component" value="Unassembled WGS sequence"/>
</dbReference>
<evidence type="ECO:0000256" key="1">
    <source>
        <dbReference type="SAM" id="SignalP"/>
    </source>
</evidence>
<dbReference type="AlphaFoldDB" id="A0A0D6B5W5"/>
<dbReference type="PATRIC" id="fig|35806.4.peg.3135"/>
<keyword evidence="5" id="KW-1185">Reference proteome</keyword>
<evidence type="ECO:0000313" key="4">
    <source>
        <dbReference type="Proteomes" id="UP000064912"/>
    </source>
</evidence>
<proteinExistence type="predicted"/>
<evidence type="ECO:0000313" key="5">
    <source>
        <dbReference type="Proteomes" id="UP000604473"/>
    </source>
</evidence>
<reference evidence="3 5" key="2">
    <citation type="submission" date="2021-01" db="EMBL/GenBank/DDBJ databases">
        <title>Draft genomes of Rhodovulum sulfidophilum.</title>
        <authorList>
            <person name="Guzman M.S."/>
        </authorList>
    </citation>
    <scope>NUCLEOTIDE SEQUENCE [LARGE SCALE GENOMIC DNA]</scope>
    <source>
        <strain evidence="3 5">AB35</strain>
    </source>
</reference>
<dbReference type="GeneID" id="93539092"/>
<dbReference type="RefSeq" id="WP_042459965.1">
    <property type="nucleotide sequence ID" value="NZ_CP015421.1"/>
</dbReference>
<evidence type="ECO:0000313" key="2">
    <source>
        <dbReference type="EMBL" id="BAQ70195.1"/>
    </source>
</evidence>